<evidence type="ECO:0000313" key="4">
    <source>
        <dbReference type="Proteomes" id="UP000094580"/>
    </source>
</evidence>
<sequence length="211" mass="24196">MKPFIRTEQYNFIKHQLQVLTNGHSTVNDKTVLNALHSLVNDRILSLFPELTEEQHLLFNPISTIKNSDQADVLLNQLKPYIIPFKEVSEQSIKKLFPKAKKLKLPLLQNIDLVETTYIGWDDLGSNSKFIVTYLNDKLIGLQGTFNPMKKRGNCTICNKYGDLGLFMTKTKGKIEGTFTQRGNYICKDSQVCNQNIMSLDKLHDFIMLVK</sequence>
<dbReference type="RefSeq" id="WP_069035305.1">
    <property type="nucleotide sequence ID" value="NZ_MDKC01000036.1"/>
</dbReference>
<dbReference type="CDD" id="cd16342">
    <property type="entry name" value="FusC_FusB"/>
    <property type="match status" value="1"/>
</dbReference>
<accession>A0ABX2ZJV8</accession>
<keyword evidence="3" id="KW-0648">Protein biosynthesis</keyword>
<dbReference type="InterPro" id="IPR038344">
    <property type="entry name" value="EF-G_N_sf"/>
</dbReference>
<evidence type="ECO:0000313" key="3">
    <source>
        <dbReference type="EMBL" id="ODG89976.1"/>
    </source>
</evidence>
<dbReference type="Gene3D" id="1.20.1280.250">
    <property type="match status" value="1"/>
</dbReference>
<protein>
    <submittedName>
        <fullName evidence="3">Elongation factor G-binding protein</fullName>
    </submittedName>
</protein>
<comment type="caution">
    <text evidence="3">The sequence shown here is derived from an EMBL/GenBank/DDBJ whole genome shotgun (WGS) entry which is preliminary data.</text>
</comment>
<keyword evidence="4" id="KW-1185">Reference proteome</keyword>
<dbReference type="InterPro" id="IPR010841">
    <property type="entry name" value="EF-G-binding_N"/>
</dbReference>
<organism evidence="3 4">
    <name type="scientific">Gottfriedia luciferensis</name>
    <dbReference type="NCBI Taxonomy" id="178774"/>
    <lineage>
        <taxon>Bacteria</taxon>
        <taxon>Bacillati</taxon>
        <taxon>Bacillota</taxon>
        <taxon>Bacilli</taxon>
        <taxon>Bacillales</taxon>
        <taxon>Bacillaceae</taxon>
        <taxon>Gottfriedia</taxon>
    </lineage>
</organism>
<feature type="domain" description="Elongation factor G-binding protein C-terminal treble-clef zinc-finger" evidence="2">
    <location>
        <begin position="99"/>
        <end position="198"/>
    </location>
</feature>
<reference evidence="3 4" key="1">
    <citation type="submission" date="2016-07" db="EMBL/GenBank/DDBJ databases">
        <authorList>
            <person name="Townsley L."/>
            <person name="Shank E.A."/>
        </authorList>
    </citation>
    <scope>NUCLEOTIDE SEQUENCE [LARGE SCALE GENOMIC DNA]</scope>
    <source>
        <strain evidence="3 4">CH01</strain>
    </source>
</reference>
<proteinExistence type="predicted"/>
<gene>
    <name evidence="3" type="ORF">BED47_13995</name>
</gene>
<dbReference type="Proteomes" id="UP000094580">
    <property type="component" value="Unassembled WGS sequence"/>
</dbReference>
<dbReference type="EMBL" id="MDKC01000036">
    <property type="protein sequence ID" value="ODG89976.1"/>
    <property type="molecule type" value="Genomic_DNA"/>
</dbReference>
<dbReference type="Pfam" id="PF16571">
    <property type="entry name" value="FBP_C"/>
    <property type="match status" value="1"/>
</dbReference>
<name>A0ABX2ZJV8_9BACI</name>
<dbReference type="InterPro" id="IPR032330">
    <property type="entry name" value="EF-G-binding_C"/>
</dbReference>
<dbReference type="GO" id="GO:0003746">
    <property type="term" value="F:translation elongation factor activity"/>
    <property type="evidence" value="ECO:0007669"/>
    <property type="project" value="UniProtKB-KW"/>
</dbReference>
<feature type="domain" description="Elongation factor G-binding protein N-terminal" evidence="1">
    <location>
        <begin position="4"/>
        <end position="86"/>
    </location>
</feature>
<evidence type="ECO:0000259" key="2">
    <source>
        <dbReference type="Pfam" id="PF16571"/>
    </source>
</evidence>
<evidence type="ECO:0000259" key="1">
    <source>
        <dbReference type="Pfam" id="PF07299"/>
    </source>
</evidence>
<keyword evidence="3" id="KW-0251">Elongation factor</keyword>
<dbReference type="Pfam" id="PF07299">
    <property type="entry name" value="EF-G-binding_N"/>
    <property type="match status" value="1"/>
</dbReference>